<geneLocation type="plasmid" evidence="1">
    <name>pSMVRE20S</name>
</geneLocation>
<reference evidence="1" key="1">
    <citation type="submission" date="2019-02" db="EMBL/GenBank/DDBJ databases">
        <title>Complete Genome Sequence of vanD5-typed vancomycin-resistant Enterococcus faecium in Sapporo, Japan.</title>
        <authorList>
            <person name="Sato T."/>
            <person name="Wada T."/>
            <person name="Shinagawa M."/>
            <person name="Fukushima Y."/>
            <person name="Nakajima C."/>
            <person name="Suzuki Y."/>
            <person name="Takahashi S."/>
            <person name="Yokota S."/>
        </authorList>
    </citation>
    <scope>NUCLEOTIDE SEQUENCE</scope>
    <source>
        <strain evidence="1">SMVRE20</strain>
        <plasmid evidence="1">pSMVRE20S</plasmid>
    </source>
</reference>
<proteinExistence type="predicted"/>
<protein>
    <submittedName>
        <fullName evidence="1">Uncharacterized protein</fullName>
    </submittedName>
</protein>
<sequence length="235" mass="28443">MNKVIYQLTTEDVSHFLTNKEHLNEVIRRIQKDFSCMEEMKYFIQRVEEQLYLESETSQTKVTVSHNRLDMCKRRPDTLKKGAELLRLETEKYIMNVYLERSELVENFVSYTICRKHYYSESEYYSIFESMELMEEEMKELNSKDATVDDYYLVFTRFLTCGTESIVLMGMDYELAVPEAFLREYVEEVDNPGDDWYTTLTDFLDTYTYDDTEEIQNELDRKRMPYQRFERKKGQ</sequence>
<accession>A0A455TXD2</accession>
<organism evidence="1">
    <name type="scientific">Enterococcus faecium</name>
    <name type="common">Streptococcus faecium</name>
    <dbReference type="NCBI Taxonomy" id="1352"/>
    <lineage>
        <taxon>Bacteria</taxon>
        <taxon>Bacillati</taxon>
        <taxon>Bacillota</taxon>
        <taxon>Bacilli</taxon>
        <taxon>Lactobacillales</taxon>
        <taxon>Enterococcaceae</taxon>
        <taxon>Enterococcus</taxon>
    </lineage>
</organism>
<dbReference type="EMBL" id="AP019410">
    <property type="protein sequence ID" value="BBI40617.1"/>
    <property type="molecule type" value="Genomic_DNA"/>
</dbReference>
<dbReference type="AlphaFoldDB" id="A0A455TXD2"/>
<gene>
    <name evidence="1" type="ORF">SMVRE20_03003</name>
</gene>
<name>A0A455TXD2_ENTFC</name>
<keyword evidence="1" id="KW-0614">Plasmid</keyword>
<dbReference type="RefSeq" id="WP_010724493.1">
    <property type="nucleotide sequence ID" value="NZ_AP019410.1"/>
</dbReference>
<evidence type="ECO:0000313" key="1">
    <source>
        <dbReference type="EMBL" id="BBI40617.1"/>
    </source>
</evidence>